<dbReference type="GO" id="GO:0055085">
    <property type="term" value="P:transmembrane transport"/>
    <property type="evidence" value="ECO:0007669"/>
    <property type="project" value="TreeGrafter"/>
</dbReference>
<gene>
    <name evidence="7" type="ORF">GCM10010991_26760</name>
</gene>
<comment type="similarity">
    <text evidence="2">Belongs to the autoinducer-2 exporter (AI-2E) (TC 2.A.86) family.</text>
</comment>
<feature type="transmembrane region" description="Helical" evidence="6">
    <location>
        <begin position="311"/>
        <end position="337"/>
    </location>
</feature>
<comment type="caution">
    <text evidence="7">The sequence shown here is derived from an EMBL/GenBank/DDBJ whole genome shotgun (WGS) entry which is preliminary data.</text>
</comment>
<dbReference type="OrthoDB" id="9799225at2"/>
<keyword evidence="3 6" id="KW-0812">Transmembrane</keyword>
<dbReference type="PANTHER" id="PTHR21716">
    <property type="entry name" value="TRANSMEMBRANE PROTEIN"/>
    <property type="match status" value="1"/>
</dbReference>
<evidence type="ECO:0000256" key="4">
    <source>
        <dbReference type="ARBA" id="ARBA00022989"/>
    </source>
</evidence>
<feature type="transmembrane region" description="Helical" evidence="6">
    <location>
        <begin position="235"/>
        <end position="261"/>
    </location>
</feature>
<sequence length="359" mass="37992">MTQPTPTAAPPALLNITLGVMLALMLGWFFHIASGVLVPMVLGLMISYVVMAVARLTGTIPWIGARLSPGVRLAVAAVLICYGLVQLVTLLAANLAAFASSAPEYQTRLLSAVQTLANMAGFQGDLTWETLRSDLFGQINLQSALRSGVASSAALLGGLIFVLLNVVFMLLERGSFDAKLDKMVPDGEGSVRLRKVIEDINGRVGRYLVVKTLINIALGVLCYGIMLAYGLEFAVLWAIVIALVNYIPYIGSFIGVAVPGVIALGQFGLTDEVITLILFLSAAQFLIGNVLEPQVMGTSMDLSPYAVLISLTVWTALWGIAGAIAAIPITAVMVIVLSEFDTTRPIAILLSRSGGQTGR</sequence>
<protein>
    <submittedName>
        <fullName evidence="7">AI-2E family transporter</fullName>
    </submittedName>
</protein>
<dbReference type="GO" id="GO:0016020">
    <property type="term" value="C:membrane"/>
    <property type="evidence" value="ECO:0007669"/>
    <property type="project" value="UniProtKB-SubCell"/>
</dbReference>
<dbReference type="Proteomes" id="UP000598196">
    <property type="component" value="Unassembled WGS sequence"/>
</dbReference>
<evidence type="ECO:0000256" key="3">
    <source>
        <dbReference type="ARBA" id="ARBA00022692"/>
    </source>
</evidence>
<evidence type="ECO:0000313" key="8">
    <source>
        <dbReference type="Proteomes" id="UP000598196"/>
    </source>
</evidence>
<organism evidence="7 8">
    <name type="scientific">Gemmobacter aquaticus</name>
    <dbReference type="NCBI Taxonomy" id="490185"/>
    <lineage>
        <taxon>Bacteria</taxon>
        <taxon>Pseudomonadati</taxon>
        <taxon>Pseudomonadota</taxon>
        <taxon>Alphaproteobacteria</taxon>
        <taxon>Rhodobacterales</taxon>
        <taxon>Paracoccaceae</taxon>
        <taxon>Gemmobacter</taxon>
    </lineage>
</organism>
<evidence type="ECO:0000256" key="5">
    <source>
        <dbReference type="ARBA" id="ARBA00023136"/>
    </source>
</evidence>
<accession>A0A917YKQ5</accession>
<evidence type="ECO:0000313" key="7">
    <source>
        <dbReference type="EMBL" id="GGO35069.1"/>
    </source>
</evidence>
<dbReference type="AlphaFoldDB" id="A0A917YKQ5"/>
<dbReference type="EMBL" id="BMLP01000005">
    <property type="protein sequence ID" value="GGO35069.1"/>
    <property type="molecule type" value="Genomic_DNA"/>
</dbReference>
<dbReference type="PANTHER" id="PTHR21716:SF64">
    <property type="entry name" value="AI-2 TRANSPORT PROTEIN TQSA"/>
    <property type="match status" value="1"/>
</dbReference>
<name>A0A917YKQ5_9RHOB</name>
<keyword evidence="8" id="KW-1185">Reference proteome</keyword>
<reference evidence="7 8" key="1">
    <citation type="journal article" date="2014" name="Int. J. Syst. Evol. Microbiol.">
        <title>Complete genome sequence of Corynebacterium casei LMG S-19264T (=DSM 44701T), isolated from a smear-ripened cheese.</title>
        <authorList>
            <consortium name="US DOE Joint Genome Institute (JGI-PGF)"/>
            <person name="Walter F."/>
            <person name="Albersmeier A."/>
            <person name="Kalinowski J."/>
            <person name="Ruckert C."/>
        </authorList>
    </citation>
    <scope>NUCLEOTIDE SEQUENCE [LARGE SCALE GENOMIC DNA]</scope>
    <source>
        <strain evidence="7 8">CGMCC 1.7029</strain>
    </source>
</reference>
<feature type="transmembrane region" description="Helical" evidence="6">
    <location>
        <begin position="208"/>
        <end position="229"/>
    </location>
</feature>
<comment type="subcellular location">
    <subcellularLocation>
        <location evidence="1">Membrane</location>
        <topology evidence="1">Multi-pass membrane protein</topology>
    </subcellularLocation>
</comment>
<dbReference type="InterPro" id="IPR002549">
    <property type="entry name" value="AI-2E-like"/>
</dbReference>
<feature type="transmembrane region" description="Helical" evidence="6">
    <location>
        <begin position="36"/>
        <end position="58"/>
    </location>
</feature>
<proteinExistence type="inferred from homology"/>
<keyword evidence="4 6" id="KW-1133">Transmembrane helix</keyword>
<evidence type="ECO:0000256" key="1">
    <source>
        <dbReference type="ARBA" id="ARBA00004141"/>
    </source>
</evidence>
<feature type="transmembrane region" description="Helical" evidence="6">
    <location>
        <begin position="149"/>
        <end position="171"/>
    </location>
</feature>
<evidence type="ECO:0000256" key="2">
    <source>
        <dbReference type="ARBA" id="ARBA00009773"/>
    </source>
</evidence>
<feature type="transmembrane region" description="Helical" evidence="6">
    <location>
        <begin position="273"/>
        <end position="291"/>
    </location>
</feature>
<dbReference type="RefSeq" id="WP_146287469.1">
    <property type="nucleotide sequence ID" value="NZ_BMLP01000005.1"/>
</dbReference>
<keyword evidence="5 6" id="KW-0472">Membrane</keyword>
<feature type="transmembrane region" description="Helical" evidence="6">
    <location>
        <begin position="70"/>
        <end position="99"/>
    </location>
</feature>
<evidence type="ECO:0000256" key="6">
    <source>
        <dbReference type="SAM" id="Phobius"/>
    </source>
</evidence>
<feature type="transmembrane region" description="Helical" evidence="6">
    <location>
        <begin position="12"/>
        <end position="30"/>
    </location>
</feature>
<dbReference type="Pfam" id="PF01594">
    <property type="entry name" value="AI-2E_transport"/>
    <property type="match status" value="1"/>
</dbReference>